<evidence type="ECO:0000256" key="2">
    <source>
        <dbReference type="SAM" id="SignalP"/>
    </source>
</evidence>
<dbReference type="Proteomes" id="UP000555564">
    <property type="component" value="Unassembled WGS sequence"/>
</dbReference>
<feature type="chain" id="PRO_5038525792" evidence="2">
    <location>
        <begin position="22"/>
        <end position="331"/>
    </location>
</feature>
<comment type="caution">
    <text evidence="3">The sequence shown here is derived from an EMBL/GenBank/DDBJ whole genome shotgun (WGS) entry which is preliminary data.</text>
</comment>
<dbReference type="AlphaFoldDB" id="A0A7X0IB60"/>
<evidence type="ECO:0000313" key="3">
    <source>
        <dbReference type="EMBL" id="MBB6471971.1"/>
    </source>
</evidence>
<sequence length="331" mass="35283">MRALLLSLALTATTLSLTPLTGTPLTVTPLTGTSLTAAPGGDPGGPRGDSFGSGRTRGVILRNSKIVVSGNGLGGKSDGYRVQRPCWYEPGDKADDMLERQEDVRDYWFHTNPDGTTEDFDKFLKQYKDKVGEDGRWWTPAYNAADPNGLACWSGLEGAVWVPAGQTPPAGITLAELYQLARAALTVPEPTINLSPDVKSYVNLPTWVWLTGVGATTRSVTAELPGVMSATVTATLSRIDIDPGTTGNRAEVKENCGPTGHPYVKGGTWTCGVRYLRSSADHPQDAYQLTVTTTWPVTGGAGFTFDPVVVDAVRQIPVGEVQTTVRESGKN</sequence>
<accession>A0A7X0IB60</accession>
<gene>
    <name evidence="3" type="ORF">BJ992_001402</name>
</gene>
<feature type="region of interest" description="Disordered" evidence="1">
    <location>
        <begin position="31"/>
        <end position="54"/>
    </location>
</feature>
<protein>
    <submittedName>
        <fullName evidence="3">Enoyl reductase</fullName>
    </submittedName>
</protein>
<proteinExistence type="predicted"/>
<name>A0A7X0IB60_9ACTN</name>
<evidence type="ECO:0000313" key="4">
    <source>
        <dbReference type="Proteomes" id="UP000555564"/>
    </source>
</evidence>
<dbReference type="RefSeq" id="WP_184979107.1">
    <property type="nucleotide sequence ID" value="NZ_BAAALO010000050.1"/>
</dbReference>
<organism evidence="3 4">
    <name type="scientific">Sphaerisporangium rubeum</name>
    <dbReference type="NCBI Taxonomy" id="321317"/>
    <lineage>
        <taxon>Bacteria</taxon>
        <taxon>Bacillati</taxon>
        <taxon>Actinomycetota</taxon>
        <taxon>Actinomycetes</taxon>
        <taxon>Streptosporangiales</taxon>
        <taxon>Streptosporangiaceae</taxon>
        <taxon>Sphaerisporangium</taxon>
    </lineage>
</organism>
<reference evidence="3 4" key="1">
    <citation type="submission" date="2020-08" db="EMBL/GenBank/DDBJ databases">
        <title>Sequencing the genomes of 1000 actinobacteria strains.</title>
        <authorList>
            <person name="Klenk H.-P."/>
        </authorList>
    </citation>
    <scope>NUCLEOTIDE SEQUENCE [LARGE SCALE GENOMIC DNA]</scope>
    <source>
        <strain evidence="3 4">DSM 44936</strain>
    </source>
</reference>
<dbReference type="EMBL" id="JACHIU010000001">
    <property type="protein sequence ID" value="MBB6471971.1"/>
    <property type="molecule type" value="Genomic_DNA"/>
</dbReference>
<evidence type="ECO:0000256" key="1">
    <source>
        <dbReference type="SAM" id="MobiDB-lite"/>
    </source>
</evidence>
<feature type="signal peptide" evidence="2">
    <location>
        <begin position="1"/>
        <end position="21"/>
    </location>
</feature>
<keyword evidence="4" id="KW-1185">Reference proteome</keyword>
<keyword evidence="2" id="KW-0732">Signal</keyword>